<evidence type="ECO:0000256" key="5">
    <source>
        <dbReference type="SAM" id="SignalP"/>
    </source>
</evidence>
<dbReference type="EMBL" id="PQVG01000002">
    <property type="protein sequence ID" value="POY40704.1"/>
    <property type="molecule type" value="Genomic_DNA"/>
</dbReference>
<dbReference type="GO" id="GO:0030599">
    <property type="term" value="F:pectinesterase activity"/>
    <property type="evidence" value="ECO:0007669"/>
    <property type="project" value="InterPro"/>
</dbReference>
<keyword evidence="4" id="KW-0063">Aspartyl esterase</keyword>
<name>A0A2S5ADP7_9FLAO</name>
<evidence type="ECO:0000256" key="1">
    <source>
        <dbReference type="ARBA" id="ARBA00008891"/>
    </source>
</evidence>
<evidence type="ECO:0000256" key="2">
    <source>
        <dbReference type="ARBA" id="ARBA00022729"/>
    </source>
</evidence>
<evidence type="ECO:0000313" key="7">
    <source>
        <dbReference type="EMBL" id="POY40704.1"/>
    </source>
</evidence>
<sequence length="915" mass="97465">MKKLNFLVLLIIGLLSFNHSKAQSFTPDIVVDINGTGDFTSIQAAFNAVPAGTPTIIYVKKGLYDKEKLIIPANKTNITLIGESRTETIISYDIYNCNDGGDGLCPDAKVALWSSNSDLVRTAGTLTIMANDFRAENMTIRNTAGNVGQAQALTIQSDRNVFVNCDITAYQDTIYFWMAETSRAYFKSCLITGRTDYIYGSGVAVFNECEIRSYGGGWITAPSTGIAQTYGFVFYKCNLTYDPNSPSSGDNSTGALIRLGRPWHNYPKVAWLYCAMTSQINPQGWGDKWNMDYSDTSTDLHLYEWMNTGPGADMSGRANWAGLRAMLNQAEADLYEPKTVLKGSDNWDPTAIPPAVTVYNWDGGAANNGWLQANNWNPDGVPVVANVANVDGSVTLDANGGSFLADLNLTNGATIDVSANSTASLLTLNQATISSSATASLSGTIKTKGTVNINTTGNLSVAAAISGVHQITKTGTGICQLNGNNSGFTGNLIITNGDLQAKIANSLGNAVKITVQTSGKLTIDVSNAIQPKTPLYTEGAALLVLNQDITISEWYVDGVLKPLGIYDATTNPTTISGTGKIIIGRPSQFNFVGGTANRNWDNPAHYSPALLPELGEKVTVKDNYIEAIAANFKGDMYLSNGKYILLRTTSTSAECKGPVRMEQGTSINYATSGTGFYLKANVILNGDITLFMSSANTAGSTMDLPGTFTGSYKVKVSNNRSNGPLTANTVKLGGDNSNFTGIWDLTAAATTVGASTQINGTVENAFGKGLISLASINKALFNHAKCAGDELNMNITGTASAVLNVAVAVKKFTLNGVQFADGVYNATTHPGLFSGTGSITVNSTSLGLEEKVFLVNGSLKVNGNLESIEIFNLLGQKMYQTKSTKELDLNELKSGVYIVRYKIDGKQGATKIYKN</sequence>
<evidence type="ECO:0000259" key="6">
    <source>
        <dbReference type="Pfam" id="PF01095"/>
    </source>
</evidence>
<dbReference type="InterPro" id="IPR026444">
    <property type="entry name" value="Secre_tail"/>
</dbReference>
<dbReference type="PANTHER" id="PTHR31321">
    <property type="entry name" value="ACYL-COA THIOESTER HYDROLASE YBHC-RELATED"/>
    <property type="match status" value="1"/>
</dbReference>
<feature type="signal peptide" evidence="5">
    <location>
        <begin position="1"/>
        <end position="22"/>
    </location>
</feature>
<dbReference type="InterPro" id="IPR000070">
    <property type="entry name" value="Pectinesterase_cat"/>
</dbReference>
<dbReference type="Proteomes" id="UP000237310">
    <property type="component" value="Unassembled WGS sequence"/>
</dbReference>
<dbReference type="SUPFAM" id="SSF51126">
    <property type="entry name" value="Pectin lyase-like"/>
    <property type="match status" value="1"/>
</dbReference>
<dbReference type="InterPro" id="IPR011050">
    <property type="entry name" value="Pectin_lyase_fold/virulence"/>
</dbReference>
<feature type="chain" id="PRO_5015547949" description="Pectinesterase catalytic domain-containing protein" evidence="5">
    <location>
        <begin position="23"/>
        <end position="915"/>
    </location>
</feature>
<dbReference type="AlphaFoldDB" id="A0A2S5ADP7"/>
<proteinExistence type="inferred from homology"/>
<dbReference type="NCBIfam" id="TIGR04183">
    <property type="entry name" value="Por_Secre_tail"/>
    <property type="match status" value="1"/>
</dbReference>
<keyword evidence="2 5" id="KW-0732">Signal</keyword>
<keyword evidence="3" id="KW-0378">Hydrolase</keyword>
<evidence type="ECO:0000256" key="3">
    <source>
        <dbReference type="ARBA" id="ARBA00022801"/>
    </source>
</evidence>
<dbReference type="Pfam" id="PF01095">
    <property type="entry name" value="Pectinesterase"/>
    <property type="match status" value="1"/>
</dbReference>
<feature type="domain" description="Pectinesterase catalytic" evidence="6">
    <location>
        <begin position="28"/>
        <end position="343"/>
    </location>
</feature>
<reference evidence="7 8" key="1">
    <citation type="submission" date="2018-01" db="EMBL/GenBank/DDBJ databases">
        <authorList>
            <person name="Gaut B.S."/>
            <person name="Morton B.R."/>
            <person name="Clegg M.T."/>
            <person name="Duvall M.R."/>
        </authorList>
    </citation>
    <scope>NUCLEOTIDE SEQUENCE [LARGE SCALE GENOMIC DNA]</scope>
    <source>
        <strain evidence="7 8">HR-AY</strain>
    </source>
</reference>
<keyword evidence="8" id="KW-1185">Reference proteome</keyword>
<dbReference type="RefSeq" id="WP_103804890.1">
    <property type="nucleotide sequence ID" value="NZ_PQVG01000002.1"/>
</dbReference>
<gene>
    <name evidence="7" type="ORF">C3L50_04185</name>
</gene>
<comment type="similarity">
    <text evidence="1">Belongs to the pectinesterase family.</text>
</comment>
<protein>
    <recommendedName>
        <fullName evidence="6">Pectinesterase catalytic domain-containing protein</fullName>
    </recommendedName>
</protein>
<dbReference type="GO" id="GO:0009279">
    <property type="term" value="C:cell outer membrane"/>
    <property type="evidence" value="ECO:0007669"/>
    <property type="project" value="TreeGrafter"/>
</dbReference>
<dbReference type="PANTHER" id="PTHR31321:SF57">
    <property type="entry name" value="PECTINESTERASE 53-RELATED"/>
    <property type="match status" value="1"/>
</dbReference>
<comment type="caution">
    <text evidence="7">The sequence shown here is derived from an EMBL/GenBank/DDBJ whole genome shotgun (WGS) entry which is preliminary data.</text>
</comment>
<accession>A0A2S5ADP7</accession>
<dbReference type="Gene3D" id="2.160.20.10">
    <property type="entry name" value="Single-stranded right-handed beta-helix, Pectin lyase-like"/>
    <property type="match status" value="1"/>
</dbReference>
<evidence type="ECO:0000256" key="4">
    <source>
        <dbReference type="ARBA" id="ARBA00023085"/>
    </source>
</evidence>
<organism evidence="7 8">
    <name type="scientific">Flavobacterium alvei</name>
    <dbReference type="NCBI Taxonomy" id="2080416"/>
    <lineage>
        <taxon>Bacteria</taxon>
        <taxon>Pseudomonadati</taxon>
        <taxon>Bacteroidota</taxon>
        <taxon>Flavobacteriia</taxon>
        <taxon>Flavobacteriales</taxon>
        <taxon>Flavobacteriaceae</taxon>
        <taxon>Flavobacterium</taxon>
    </lineage>
</organism>
<dbReference type="InterPro" id="IPR012334">
    <property type="entry name" value="Pectin_lyas_fold"/>
</dbReference>
<dbReference type="GO" id="GO:0042545">
    <property type="term" value="P:cell wall modification"/>
    <property type="evidence" value="ECO:0007669"/>
    <property type="project" value="InterPro"/>
</dbReference>
<evidence type="ECO:0000313" key="8">
    <source>
        <dbReference type="Proteomes" id="UP000237310"/>
    </source>
</evidence>
<dbReference type="OrthoDB" id="1282968at2"/>